<feature type="transmembrane region" description="Helical" evidence="1">
    <location>
        <begin position="12"/>
        <end position="33"/>
    </location>
</feature>
<evidence type="ECO:0000313" key="3">
    <source>
        <dbReference type="Proteomes" id="UP000561438"/>
    </source>
</evidence>
<protein>
    <submittedName>
        <fullName evidence="2">Uncharacterized protein</fullName>
    </submittedName>
</protein>
<comment type="caution">
    <text evidence="2">The sequence shown here is derived from an EMBL/GenBank/DDBJ whole genome shotgun (WGS) entry which is preliminary data.</text>
</comment>
<name>A0A850H846_9SPHN</name>
<reference evidence="2 3" key="1">
    <citation type="submission" date="2020-06" db="EMBL/GenBank/DDBJ databases">
        <title>Altererythrobacter sp. HHU K3-1.</title>
        <authorList>
            <person name="Zhang D."/>
            <person name="Xue H."/>
        </authorList>
    </citation>
    <scope>NUCLEOTIDE SEQUENCE [LARGE SCALE GENOMIC DNA]</scope>
    <source>
        <strain evidence="2 3">HHU K3-1</strain>
    </source>
</reference>
<dbReference type="Proteomes" id="UP000561438">
    <property type="component" value="Unassembled WGS sequence"/>
</dbReference>
<evidence type="ECO:0000313" key="2">
    <source>
        <dbReference type="EMBL" id="NVD45395.1"/>
    </source>
</evidence>
<keyword evidence="3" id="KW-1185">Reference proteome</keyword>
<keyword evidence="1" id="KW-0812">Transmembrane</keyword>
<keyword evidence="1" id="KW-0472">Membrane</keyword>
<evidence type="ECO:0000256" key="1">
    <source>
        <dbReference type="SAM" id="Phobius"/>
    </source>
</evidence>
<keyword evidence="1" id="KW-1133">Transmembrane helix</keyword>
<sequence>MSFVKSLVPGALLTWLVAMFIGTAGSTGGYLYIHYLTVETYSWYWSWPLFIFGTGLAFVIYAVMDL</sequence>
<dbReference type="AlphaFoldDB" id="A0A850H846"/>
<proteinExistence type="predicted"/>
<accession>A0A850H846</accession>
<dbReference type="EMBL" id="JABWGV010000003">
    <property type="protein sequence ID" value="NVD45395.1"/>
    <property type="molecule type" value="Genomic_DNA"/>
</dbReference>
<gene>
    <name evidence="2" type="ORF">HUV48_10290</name>
</gene>
<feature type="transmembrane region" description="Helical" evidence="1">
    <location>
        <begin position="45"/>
        <end position="64"/>
    </location>
</feature>
<organism evidence="2 3">
    <name type="scientific">Qipengyuania atrilutea</name>
    <dbReference type="NCBI Taxonomy" id="2744473"/>
    <lineage>
        <taxon>Bacteria</taxon>
        <taxon>Pseudomonadati</taxon>
        <taxon>Pseudomonadota</taxon>
        <taxon>Alphaproteobacteria</taxon>
        <taxon>Sphingomonadales</taxon>
        <taxon>Erythrobacteraceae</taxon>
        <taxon>Qipengyuania</taxon>
    </lineage>
</organism>